<dbReference type="Proteomes" id="UP001186944">
    <property type="component" value="Unassembled WGS sequence"/>
</dbReference>
<proteinExistence type="predicted"/>
<evidence type="ECO:0000259" key="4">
    <source>
        <dbReference type="PROSITE" id="PS50222"/>
    </source>
</evidence>
<accession>A0AA88XRH2</accession>
<dbReference type="PANTHER" id="PTHR34524">
    <property type="entry name" value="CALCYPHOSIN"/>
    <property type="match status" value="1"/>
</dbReference>
<dbReference type="InterPro" id="IPR002048">
    <property type="entry name" value="EF_hand_dom"/>
</dbReference>
<evidence type="ECO:0000256" key="2">
    <source>
        <dbReference type="ARBA" id="ARBA00022737"/>
    </source>
</evidence>
<keyword evidence="1" id="KW-0479">Metal-binding</keyword>
<name>A0AA88XRH2_PINIB</name>
<evidence type="ECO:0000256" key="3">
    <source>
        <dbReference type="ARBA" id="ARBA00022837"/>
    </source>
</evidence>
<dbReference type="InterPro" id="IPR018247">
    <property type="entry name" value="EF_Hand_1_Ca_BS"/>
</dbReference>
<organism evidence="5 6">
    <name type="scientific">Pinctada imbricata</name>
    <name type="common">Atlantic pearl-oyster</name>
    <name type="synonym">Pinctada martensii</name>
    <dbReference type="NCBI Taxonomy" id="66713"/>
    <lineage>
        <taxon>Eukaryota</taxon>
        <taxon>Metazoa</taxon>
        <taxon>Spiralia</taxon>
        <taxon>Lophotrochozoa</taxon>
        <taxon>Mollusca</taxon>
        <taxon>Bivalvia</taxon>
        <taxon>Autobranchia</taxon>
        <taxon>Pteriomorphia</taxon>
        <taxon>Pterioida</taxon>
        <taxon>Pterioidea</taxon>
        <taxon>Pteriidae</taxon>
        <taxon>Pinctada</taxon>
    </lineage>
</organism>
<evidence type="ECO:0000313" key="5">
    <source>
        <dbReference type="EMBL" id="KAK3090470.1"/>
    </source>
</evidence>
<dbReference type="InterPro" id="IPR051581">
    <property type="entry name" value="Ca-bind"/>
</dbReference>
<reference evidence="5" key="1">
    <citation type="submission" date="2019-08" db="EMBL/GenBank/DDBJ databases">
        <title>The improved chromosome-level genome for the pearl oyster Pinctada fucata martensii using PacBio sequencing and Hi-C.</title>
        <authorList>
            <person name="Zheng Z."/>
        </authorList>
    </citation>
    <scope>NUCLEOTIDE SEQUENCE</scope>
    <source>
        <strain evidence="5">ZZ-2019</strain>
        <tissue evidence="5">Adductor muscle</tissue>
    </source>
</reference>
<keyword evidence="6" id="KW-1185">Reference proteome</keyword>
<sequence>MAATSRNNRELMQKCQKKLNSGENIDPVERLRLQCLSRGASGIKGLGRSFRIMDDDSDRSLSISEFKKGLHDYGVDVEGNVAQEIFSRIDKDGSGQLSFDEFLMALRPPMNKNRKGLIIQAFRKLDKTGDGVVTVEDLQGVYNVKKHKKYISGEWTEDQCLKEFLDSFDTPNEKDGQVTEEEFINYYSGVSASIDNDAYFHLMMTNAWKL</sequence>
<dbReference type="InterPro" id="IPR011992">
    <property type="entry name" value="EF-hand-dom_pair"/>
</dbReference>
<evidence type="ECO:0000313" key="6">
    <source>
        <dbReference type="Proteomes" id="UP001186944"/>
    </source>
</evidence>
<protein>
    <recommendedName>
        <fullName evidence="4">EF-hand domain-containing protein</fullName>
    </recommendedName>
</protein>
<dbReference type="GO" id="GO:0005509">
    <property type="term" value="F:calcium ion binding"/>
    <property type="evidence" value="ECO:0007669"/>
    <property type="project" value="InterPro"/>
</dbReference>
<evidence type="ECO:0000256" key="1">
    <source>
        <dbReference type="ARBA" id="ARBA00022723"/>
    </source>
</evidence>
<dbReference type="SUPFAM" id="SSF47473">
    <property type="entry name" value="EF-hand"/>
    <property type="match status" value="1"/>
</dbReference>
<dbReference type="EMBL" id="VSWD01000010">
    <property type="protein sequence ID" value="KAK3090470.1"/>
    <property type="molecule type" value="Genomic_DNA"/>
</dbReference>
<feature type="domain" description="EF-hand" evidence="4">
    <location>
        <begin position="41"/>
        <end position="76"/>
    </location>
</feature>
<dbReference type="CDD" id="cd00051">
    <property type="entry name" value="EFh"/>
    <property type="match status" value="1"/>
</dbReference>
<dbReference type="PROSITE" id="PS00018">
    <property type="entry name" value="EF_HAND_1"/>
    <property type="match status" value="2"/>
</dbReference>
<keyword evidence="3" id="KW-0106">Calcium</keyword>
<dbReference type="AlphaFoldDB" id="A0AA88XRH2"/>
<comment type="caution">
    <text evidence="5">The sequence shown here is derived from an EMBL/GenBank/DDBJ whole genome shotgun (WGS) entry which is preliminary data.</text>
</comment>
<keyword evidence="2" id="KW-0677">Repeat</keyword>
<dbReference type="PROSITE" id="PS50222">
    <property type="entry name" value="EF_HAND_2"/>
    <property type="match status" value="3"/>
</dbReference>
<dbReference type="PANTHER" id="PTHR34524:SF6">
    <property type="entry name" value="CALCYPHOSINE LIKE"/>
    <property type="match status" value="1"/>
</dbReference>
<feature type="domain" description="EF-hand" evidence="4">
    <location>
        <begin position="113"/>
        <end position="148"/>
    </location>
</feature>
<feature type="domain" description="EF-hand" evidence="4">
    <location>
        <begin position="77"/>
        <end position="112"/>
    </location>
</feature>
<dbReference type="Pfam" id="PF13499">
    <property type="entry name" value="EF-hand_7"/>
    <property type="match status" value="2"/>
</dbReference>
<gene>
    <name evidence="5" type="ORF">FSP39_012128</name>
</gene>
<dbReference type="Gene3D" id="1.10.238.10">
    <property type="entry name" value="EF-hand"/>
    <property type="match status" value="2"/>
</dbReference>
<dbReference type="SMART" id="SM00054">
    <property type="entry name" value="EFh"/>
    <property type="match status" value="4"/>
</dbReference>